<evidence type="ECO:0000256" key="3">
    <source>
        <dbReference type="RuleBase" id="RU000363"/>
    </source>
</evidence>
<sequence>MARHIILLTGASSGIGRELAMVLAQAGHTVLALARDENKLRELAKVNALIVPVPFDLTDTGAIGELCGRLANSHPGIDVLVNNAAVQVDQRLDAPGYEDSTVEREVALDLVAPILLAKGLLPRLMANRGMVVNVASALALAPKSTAAVYSTAKAGLVNFSAALSNQVPEIAVCTVYPPVVDTPMTAGRDTPKVDAGVVAVAIAEAIESRRNNVWIGKAKALRLMARLSPRLAGAITRRS</sequence>
<evidence type="ECO:0000256" key="1">
    <source>
        <dbReference type="ARBA" id="ARBA00006484"/>
    </source>
</evidence>
<dbReference type="EMBL" id="CP018171">
    <property type="protein sequence ID" value="APH69959.1"/>
    <property type="molecule type" value="Genomic_DNA"/>
</dbReference>
<dbReference type="GO" id="GO:0016020">
    <property type="term" value="C:membrane"/>
    <property type="evidence" value="ECO:0007669"/>
    <property type="project" value="TreeGrafter"/>
</dbReference>
<evidence type="ECO:0000313" key="5">
    <source>
        <dbReference type="Proteomes" id="UP000182840"/>
    </source>
</evidence>
<evidence type="ECO:0000256" key="2">
    <source>
        <dbReference type="ARBA" id="ARBA00023002"/>
    </source>
</evidence>
<dbReference type="Pfam" id="PF00106">
    <property type="entry name" value="adh_short"/>
    <property type="match status" value="1"/>
</dbReference>
<dbReference type="PRINTS" id="PR00080">
    <property type="entry name" value="SDRFAMILY"/>
</dbReference>
<comment type="similarity">
    <text evidence="1 3">Belongs to the short-chain dehydrogenases/reductases (SDR) family.</text>
</comment>
<dbReference type="AlphaFoldDB" id="A0A1L3SKM3"/>
<accession>A0A1L3SKM3</accession>
<dbReference type="InterPro" id="IPR002347">
    <property type="entry name" value="SDR_fam"/>
</dbReference>
<dbReference type="Proteomes" id="UP000182840">
    <property type="component" value="Chromosome"/>
</dbReference>
<dbReference type="SUPFAM" id="SSF51735">
    <property type="entry name" value="NAD(P)-binding Rossmann-fold domains"/>
    <property type="match status" value="1"/>
</dbReference>
<keyword evidence="5" id="KW-1185">Reference proteome</keyword>
<proteinExistence type="inferred from homology"/>
<dbReference type="STRING" id="1670800.BSQ44_00135"/>
<dbReference type="KEGG" id="meso:BSQ44_00135"/>
<dbReference type="PANTHER" id="PTHR44196:SF1">
    <property type="entry name" value="DEHYDROGENASE_REDUCTASE SDR FAMILY MEMBER 7B"/>
    <property type="match status" value="1"/>
</dbReference>
<evidence type="ECO:0008006" key="6">
    <source>
        <dbReference type="Google" id="ProtNLM"/>
    </source>
</evidence>
<reference evidence="5" key="1">
    <citation type="submission" date="2016-11" db="EMBL/GenBank/DDBJ databases">
        <title>Mesorhizobium oceanicum sp. nov., isolated from deep seawater in South China Sea.</title>
        <authorList>
            <person name="Fu G.-Y."/>
        </authorList>
    </citation>
    <scope>NUCLEOTIDE SEQUENCE [LARGE SCALE GENOMIC DNA]</scope>
    <source>
        <strain evidence="5">B7</strain>
    </source>
</reference>
<organism evidence="4 5">
    <name type="scientific">Aquibium oceanicum</name>
    <dbReference type="NCBI Taxonomy" id="1670800"/>
    <lineage>
        <taxon>Bacteria</taxon>
        <taxon>Pseudomonadati</taxon>
        <taxon>Pseudomonadota</taxon>
        <taxon>Alphaproteobacteria</taxon>
        <taxon>Hyphomicrobiales</taxon>
        <taxon>Phyllobacteriaceae</taxon>
        <taxon>Aquibium</taxon>
    </lineage>
</organism>
<dbReference type="OrthoDB" id="9793825at2"/>
<dbReference type="Gene3D" id="3.40.50.720">
    <property type="entry name" value="NAD(P)-binding Rossmann-like Domain"/>
    <property type="match status" value="1"/>
</dbReference>
<dbReference type="InterPro" id="IPR020904">
    <property type="entry name" value="Sc_DH/Rdtase_CS"/>
</dbReference>
<name>A0A1L3SKM3_9HYPH</name>
<evidence type="ECO:0000313" key="4">
    <source>
        <dbReference type="EMBL" id="APH69959.1"/>
    </source>
</evidence>
<dbReference type="PROSITE" id="PS00061">
    <property type="entry name" value="ADH_SHORT"/>
    <property type="match status" value="1"/>
</dbReference>
<dbReference type="PRINTS" id="PR00081">
    <property type="entry name" value="GDHRDH"/>
</dbReference>
<dbReference type="PANTHER" id="PTHR44196">
    <property type="entry name" value="DEHYDROGENASE/REDUCTASE SDR FAMILY MEMBER 7B"/>
    <property type="match status" value="1"/>
</dbReference>
<gene>
    <name evidence="4" type="ORF">BSQ44_00135</name>
</gene>
<dbReference type="InterPro" id="IPR036291">
    <property type="entry name" value="NAD(P)-bd_dom_sf"/>
</dbReference>
<keyword evidence="2" id="KW-0560">Oxidoreductase</keyword>
<dbReference type="RefSeq" id="WP_072601372.1">
    <property type="nucleotide sequence ID" value="NZ_CP018171.1"/>
</dbReference>
<dbReference type="GO" id="GO:0016491">
    <property type="term" value="F:oxidoreductase activity"/>
    <property type="evidence" value="ECO:0007669"/>
    <property type="project" value="UniProtKB-KW"/>
</dbReference>
<protein>
    <recommendedName>
        <fullName evidence="6">Short-chain dehydrogenase</fullName>
    </recommendedName>
</protein>